<accession>A0A1Y0I265</accession>
<dbReference type="OrthoDB" id="5562884at2"/>
<proteinExistence type="predicted"/>
<keyword evidence="3" id="KW-1185">Reference proteome</keyword>
<dbReference type="RefSeq" id="WP_087459686.1">
    <property type="nucleotide sequence ID" value="NZ_CP021425.1"/>
</dbReference>
<feature type="chain" id="PRO_5012937206" evidence="1">
    <location>
        <begin position="27"/>
        <end position="282"/>
    </location>
</feature>
<evidence type="ECO:0000313" key="3">
    <source>
        <dbReference type="Proteomes" id="UP000196027"/>
    </source>
</evidence>
<organism evidence="2 3">
    <name type="scientific">Oleiphilus messinensis</name>
    <dbReference type="NCBI Taxonomy" id="141451"/>
    <lineage>
        <taxon>Bacteria</taxon>
        <taxon>Pseudomonadati</taxon>
        <taxon>Pseudomonadota</taxon>
        <taxon>Gammaproteobacteria</taxon>
        <taxon>Oceanospirillales</taxon>
        <taxon>Oleiphilaceae</taxon>
        <taxon>Oleiphilus</taxon>
    </lineage>
</organism>
<dbReference type="SUPFAM" id="SSF56925">
    <property type="entry name" value="OMPA-like"/>
    <property type="match status" value="1"/>
</dbReference>
<keyword evidence="1" id="KW-0732">Signal</keyword>
<protein>
    <submittedName>
        <fullName evidence="2">Uncharacterized protein</fullName>
    </submittedName>
</protein>
<dbReference type="KEGG" id="ome:OLMES_0387"/>
<dbReference type="InterPro" id="IPR011250">
    <property type="entry name" value="OMP/PagP_B-barrel"/>
</dbReference>
<sequence>MNNIATKRNMLSVIIGSALLIPLANAANTPWLPQPGGGQVDLAYVFQSADEFYIADDKNDLPDDLEQATWWISVDYGLSENIAISAKTGYARSTFEPEANQHLSGRTDSQIGVRYRFNDEFTGPEGLPSAAIRITGIIEGNYRTGSIHSIGDGADGIEAALSVGKIFNDYFALSGEIGYRNRSSGVPEELFYRLDAFVVPLPGLTANVSYFAADADDGLDIGGAGFSPDRFHELEEDTSAVSTGINYSLTPELNLGVQYATVVDGRNTARSDIYSANIGFSF</sequence>
<evidence type="ECO:0000256" key="1">
    <source>
        <dbReference type="SAM" id="SignalP"/>
    </source>
</evidence>
<name>A0A1Y0I265_9GAMM</name>
<gene>
    <name evidence="2" type="ORF">OLMES_0387</name>
</gene>
<dbReference type="Proteomes" id="UP000196027">
    <property type="component" value="Chromosome"/>
</dbReference>
<feature type="signal peptide" evidence="1">
    <location>
        <begin position="1"/>
        <end position="26"/>
    </location>
</feature>
<reference evidence="2 3" key="1">
    <citation type="submission" date="2017-05" db="EMBL/GenBank/DDBJ databases">
        <title>Genomic insights into alkan degradation activity of Oleiphilus messinensis.</title>
        <authorList>
            <person name="Kozyavkin S.A."/>
            <person name="Slesarev A.I."/>
            <person name="Golyshin P.N."/>
            <person name="Korzhenkov A."/>
            <person name="Golyshina O.N."/>
            <person name="Toshchakov S.V."/>
        </authorList>
    </citation>
    <scope>NUCLEOTIDE SEQUENCE [LARGE SCALE GENOMIC DNA]</scope>
    <source>
        <strain evidence="2 3">ME102</strain>
    </source>
</reference>
<dbReference type="EMBL" id="CP021425">
    <property type="protein sequence ID" value="ARU54491.1"/>
    <property type="molecule type" value="Genomic_DNA"/>
</dbReference>
<evidence type="ECO:0000313" key="2">
    <source>
        <dbReference type="EMBL" id="ARU54491.1"/>
    </source>
</evidence>
<dbReference type="AlphaFoldDB" id="A0A1Y0I265"/>